<dbReference type="AlphaFoldDB" id="A0A813IWK7"/>
<organism evidence="2 3">
    <name type="scientific">Polarella glacialis</name>
    <name type="common">Dinoflagellate</name>
    <dbReference type="NCBI Taxonomy" id="89957"/>
    <lineage>
        <taxon>Eukaryota</taxon>
        <taxon>Sar</taxon>
        <taxon>Alveolata</taxon>
        <taxon>Dinophyceae</taxon>
        <taxon>Suessiales</taxon>
        <taxon>Suessiaceae</taxon>
        <taxon>Polarella</taxon>
    </lineage>
</organism>
<feature type="region of interest" description="Disordered" evidence="1">
    <location>
        <begin position="1"/>
        <end position="26"/>
    </location>
</feature>
<protein>
    <submittedName>
        <fullName evidence="2">Uncharacterized protein</fullName>
    </submittedName>
</protein>
<evidence type="ECO:0000256" key="1">
    <source>
        <dbReference type="SAM" id="MobiDB-lite"/>
    </source>
</evidence>
<accession>A0A813IWK7</accession>
<feature type="non-terminal residue" evidence="2">
    <location>
        <position position="1"/>
    </location>
</feature>
<comment type="caution">
    <text evidence="2">The sequence shown here is derived from an EMBL/GenBank/DDBJ whole genome shotgun (WGS) entry which is preliminary data.</text>
</comment>
<gene>
    <name evidence="2" type="ORF">PGLA2088_LOCUS13304</name>
</gene>
<reference evidence="2" key="1">
    <citation type="submission" date="2021-02" db="EMBL/GenBank/DDBJ databases">
        <authorList>
            <person name="Dougan E. K."/>
            <person name="Rhodes N."/>
            <person name="Thang M."/>
            <person name="Chan C."/>
        </authorList>
    </citation>
    <scope>NUCLEOTIDE SEQUENCE</scope>
</reference>
<evidence type="ECO:0000313" key="3">
    <source>
        <dbReference type="Proteomes" id="UP000626109"/>
    </source>
</evidence>
<sequence length="179" mass="19510">SEMESLEHQCRRLATSTSAESAPTESLLGQMQDVQLDFQRLSQDLRDERNERCRSLADVNRLVESVAMSTSATIQDAEQRLSTQISKGGFFGGGSTSPGLHRQDLDVSVSGDVRSSLGSGFAKMVGEMDAELRVEMNARLRLMTADVRSDILKDVSVRIATAEARCGAIEADLNAKFHS</sequence>
<name>A0A813IWK7_POLGL</name>
<evidence type="ECO:0000313" key="2">
    <source>
        <dbReference type="EMBL" id="CAE8658197.1"/>
    </source>
</evidence>
<feature type="compositionally biased region" description="Basic and acidic residues" evidence="1">
    <location>
        <begin position="1"/>
        <end position="10"/>
    </location>
</feature>
<dbReference type="EMBL" id="CAJNNW010015870">
    <property type="protein sequence ID" value="CAE8658197.1"/>
    <property type="molecule type" value="Genomic_DNA"/>
</dbReference>
<proteinExistence type="predicted"/>
<feature type="compositionally biased region" description="Low complexity" evidence="1">
    <location>
        <begin position="14"/>
        <end position="26"/>
    </location>
</feature>
<dbReference type="Proteomes" id="UP000626109">
    <property type="component" value="Unassembled WGS sequence"/>
</dbReference>
<feature type="non-terminal residue" evidence="2">
    <location>
        <position position="179"/>
    </location>
</feature>